<dbReference type="EMBL" id="JAMKPW020000014">
    <property type="protein sequence ID" value="KAK8211398.1"/>
    <property type="molecule type" value="Genomic_DNA"/>
</dbReference>
<evidence type="ECO:0000313" key="2">
    <source>
        <dbReference type="Proteomes" id="UP001320706"/>
    </source>
</evidence>
<dbReference type="Proteomes" id="UP001320706">
    <property type="component" value="Unassembled WGS sequence"/>
</dbReference>
<proteinExistence type="predicted"/>
<reference evidence="1" key="1">
    <citation type="submission" date="2024-02" db="EMBL/GenBank/DDBJ databases">
        <title>Metagenome Assembled Genome of Zalaria obscura JY119.</title>
        <authorList>
            <person name="Vighnesh L."/>
            <person name="Jagadeeshwari U."/>
            <person name="Venkata Ramana C."/>
            <person name="Sasikala C."/>
        </authorList>
    </citation>
    <scope>NUCLEOTIDE SEQUENCE</scope>
    <source>
        <strain evidence="1">JY119</strain>
    </source>
</reference>
<accession>A0ACC3SJB3</accession>
<protein>
    <submittedName>
        <fullName evidence="1">Glucosaminyl phosphatidylinositol (GlcN-PI) nositol acylation protein</fullName>
    </submittedName>
</protein>
<comment type="caution">
    <text evidence="1">The sequence shown here is derived from an EMBL/GenBank/DDBJ whole genome shotgun (WGS) entry which is preliminary data.</text>
</comment>
<name>A0ACC3SJB3_9PEZI</name>
<sequence length="523" mass="58431">MSVGGAEAMSAANYKLLKEAFVTGHHGGSVWEITQVTLVAPAAVLLWTVLQARQSFFNPYTPAAYITDFLLQCGSILLVTTFYADSPVVLNGLLMLPAIAAYFNEPAAAPRKQSKPGKDSDDKDLFPEGLDPFPQKPFITHYRGCMMIITCICILAVDFEVFPRRFAKVENWGTSLMDLGVGSFVFSAGVISVRQQLKNPDAGFADFFNRMNKALRHSLPLLVMGFIRLYSVKGLDYQEHVSEYGVHWNFFFTLGLLPPVVALFQDLLRLIPSYSILGFAVAVIYQMFFTYTDLIEYIFTAARIDFLSQNREGIFSFFGYLAIFLTGQGIGQCILPRDEELFKRPLSEEDEWLSSVLAPGQEMPRSPIVDRSITLPSIIQLVKWSAIWCITYYFSTGYYGPRLTVSRRLANEPYVVWVAAFNCCQLTLYCLIENFVWPRLYKSKDAASEKDKLSKATSKVLNAFNRNGLVIFLLANLLTGIINMTMDTLHMGDIAATAVIGAYIGVLAGVGLLLDHYNISVKL</sequence>
<gene>
    <name evidence="1" type="primary">GWT1</name>
    <name evidence="1" type="ORF">M8818_003365</name>
</gene>
<evidence type="ECO:0000313" key="1">
    <source>
        <dbReference type="EMBL" id="KAK8211398.1"/>
    </source>
</evidence>
<organism evidence="1 2">
    <name type="scientific">Zalaria obscura</name>
    <dbReference type="NCBI Taxonomy" id="2024903"/>
    <lineage>
        <taxon>Eukaryota</taxon>
        <taxon>Fungi</taxon>
        <taxon>Dikarya</taxon>
        <taxon>Ascomycota</taxon>
        <taxon>Pezizomycotina</taxon>
        <taxon>Dothideomycetes</taxon>
        <taxon>Dothideomycetidae</taxon>
        <taxon>Dothideales</taxon>
        <taxon>Zalariaceae</taxon>
        <taxon>Zalaria</taxon>
    </lineage>
</organism>
<keyword evidence="2" id="KW-1185">Reference proteome</keyword>